<comment type="caution">
    <text evidence="1">The sequence shown here is derived from an EMBL/GenBank/DDBJ whole genome shotgun (WGS) entry which is preliminary data.</text>
</comment>
<dbReference type="Proteomes" id="UP001152519">
    <property type="component" value="Unassembled WGS sequence"/>
</dbReference>
<evidence type="ECO:0000313" key="1">
    <source>
        <dbReference type="EMBL" id="CAG6391860.1"/>
    </source>
</evidence>
<accession>A0A9W4GNY3</accession>
<keyword evidence="2" id="KW-1185">Reference proteome</keyword>
<name>A0A9W4GNY3_9ACTN</name>
<sequence length="91" mass="10078">MSMPWRAFSNSWPAFVRLSARVPTPCAAAFHAAMLDATPRVTPRDVRRAPAASGVGVRQRQHRPAGYLLLDLGPFRFERHSTHPSPVTCDP</sequence>
<protein>
    <submittedName>
        <fullName evidence="1">Uncharacterized protein</fullName>
    </submittedName>
</protein>
<reference evidence="1" key="1">
    <citation type="submission" date="2021-05" db="EMBL/GenBank/DDBJ databases">
        <authorList>
            <person name="Arsene-Ploetze F."/>
        </authorList>
    </citation>
    <scope>NUCLEOTIDE SEQUENCE</scope>
    <source>
        <strain evidence="1">DSM 42138</strain>
    </source>
</reference>
<dbReference type="AlphaFoldDB" id="A0A9W4GNY3"/>
<organism evidence="1 2">
    <name type="scientific">Actinacidiphila cocklensis</name>
    <dbReference type="NCBI Taxonomy" id="887465"/>
    <lineage>
        <taxon>Bacteria</taxon>
        <taxon>Bacillati</taxon>
        <taxon>Actinomycetota</taxon>
        <taxon>Actinomycetes</taxon>
        <taxon>Kitasatosporales</taxon>
        <taxon>Streptomycetaceae</taxon>
        <taxon>Actinacidiphila</taxon>
    </lineage>
</organism>
<gene>
    <name evidence="1" type="ORF">SCOCK_140058</name>
</gene>
<proteinExistence type="predicted"/>
<dbReference type="EMBL" id="CAJSLV010000042">
    <property type="protein sequence ID" value="CAG6391860.1"/>
    <property type="molecule type" value="Genomic_DNA"/>
</dbReference>
<evidence type="ECO:0000313" key="2">
    <source>
        <dbReference type="Proteomes" id="UP001152519"/>
    </source>
</evidence>